<dbReference type="PANTHER" id="PTHR10644">
    <property type="entry name" value="DNA REPAIR/RNA PROCESSING CPSF FAMILY"/>
    <property type="match status" value="1"/>
</dbReference>
<geneLocation type="nucleomorph" evidence="6"/>
<feature type="domain" description="RSE1/DDB1/CPSF1 first beta-propeller" evidence="4">
    <location>
        <begin position="14"/>
        <end position="371"/>
    </location>
</feature>
<dbReference type="Pfam" id="PF10433">
    <property type="entry name" value="Beta-prop_RSE1_1st"/>
    <property type="match status" value="1"/>
</dbReference>
<evidence type="ECO:0000259" key="5">
    <source>
        <dbReference type="Pfam" id="PF23726"/>
    </source>
</evidence>
<keyword evidence="6" id="KW-0542">Nucleomorph</keyword>
<dbReference type="InterPro" id="IPR018846">
    <property type="entry name" value="Beta-prop_RSE1/DDB1/CPSF1_1st"/>
</dbReference>
<evidence type="ECO:0000256" key="1">
    <source>
        <dbReference type="ARBA" id="ARBA00004123"/>
    </source>
</evidence>
<dbReference type="Pfam" id="PF03178">
    <property type="entry name" value="CPSF_A"/>
    <property type="match status" value="1"/>
</dbReference>
<dbReference type="Gene3D" id="2.130.10.10">
    <property type="entry name" value="YVTN repeat-like/Quinoprotein amine dehydrogenase"/>
    <property type="match status" value="3"/>
</dbReference>
<evidence type="ECO:0000256" key="2">
    <source>
        <dbReference type="ARBA" id="ARBA00023242"/>
    </source>
</evidence>
<dbReference type="InterPro" id="IPR050358">
    <property type="entry name" value="RSE1/DDB1/CFT1"/>
</dbReference>
<evidence type="ECO:0000259" key="4">
    <source>
        <dbReference type="Pfam" id="PF10433"/>
    </source>
</evidence>
<dbReference type="Pfam" id="PF23726">
    <property type="entry name" value="Beta-prop_RSE1_2nd"/>
    <property type="match status" value="1"/>
</dbReference>
<dbReference type="InterPro" id="IPR058543">
    <property type="entry name" value="Beta-prop_RSE1/DDB1/CPSF1_2nd"/>
</dbReference>
<dbReference type="GO" id="GO:0003676">
    <property type="term" value="F:nucleic acid binding"/>
    <property type="evidence" value="ECO:0007669"/>
    <property type="project" value="InterPro"/>
</dbReference>
<feature type="domain" description="RSE1/DDB1/CPSF1 second beta-propeller" evidence="5">
    <location>
        <begin position="442"/>
        <end position="728"/>
    </location>
</feature>
<organism evidence="6">
    <name type="scientific">Amorphochlora amoebiformis</name>
    <dbReference type="NCBI Taxonomy" id="1561963"/>
    <lineage>
        <taxon>Eukaryota</taxon>
        <taxon>Sar</taxon>
        <taxon>Rhizaria</taxon>
        <taxon>Cercozoa</taxon>
        <taxon>Chlorarachniophyceae</taxon>
        <taxon>Amorphochlora</taxon>
    </lineage>
</organism>
<feature type="domain" description="RSE1/DDB1/CPSF1 C-terminal" evidence="3">
    <location>
        <begin position="802"/>
        <end position="1110"/>
    </location>
</feature>
<keyword evidence="2" id="KW-0539">Nucleus</keyword>
<reference evidence="6" key="1">
    <citation type="journal article" date="2015" name="Genome Biol. Evol.">
        <title>Nucleomorph Genome Sequences of Two Chlorarachniophytes, Amorphochlora amoebiformis and Lotharella vacuolata.</title>
        <authorList>
            <person name="Suzuki S."/>
            <person name="Shirato S."/>
            <person name="Hirakawa Y."/>
            <person name="Ishida K."/>
        </authorList>
    </citation>
    <scope>NUCLEOTIDE SEQUENCE</scope>
    <source>
        <strain evidence="6">CCMP2058</strain>
    </source>
</reference>
<evidence type="ECO:0000259" key="3">
    <source>
        <dbReference type="Pfam" id="PF03178"/>
    </source>
</evidence>
<protein>
    <submittedName>
        <fullName evidence="6">Splicing factor 3b</fullName>
    </submittedName>
</protein>
<accession>A0A0H5BHZ2</accession>
<dbReference type="InterPro" id="IPR004871">
    <property type="entry name" value="RSE1/DDB1/CPSF1_C"/>
</dbReference>
<dbReference type="InterPro" id="IPR015943">
    <property type="entry name" value="WD40/YVTN_repeat-like_dom_sf"/>
</dbReference>
<dbReference type="AlphaFoldDB" id="A0A0H5BHZ2"/>
<name>A0A0H5BHZ2_9EUKA</name>
<dbReference type="GO" id="GO:0005634">
    <property type="term" value="C:nucleus"/>
    <property type="evidence" value="ECO:0007669"/>
    <property type="project" value="UniProtKB-SubCell"/>
</dbReference>
<sequence>MSLINLTLQKSYVVMNIFKGKFTNTDNKNIIKVLLQSIDVFEILSNYYLAKINSTIVFGILRESEAFSILKHPTELITITSGNGSIEIIALNTSNQWYRIFHHFYGRSGCRRIIPGYFLCVDYRGRAMMVAAVEKYRYIYLIGESKQSIISALPIEIQKSKSLIYNICNLKNSLGNPIFSTIEVDKSMGIKGLDNPNINTTSRFIIFYELDLGLSMMITIFIDKINLSNSMIIPLEEKSRHSPGCLIAGDSKIILKNSRLLDVQTPNFSRLDTKKTFNTSFINTFNISFNNESLQFVQSELGDIFLINYTDFSKHPILRLLYLQTIYPSKKIIVLNRYYLYAISTENYDIIYKIEKTSLKATLVNESPLVCLKSSSIYYPIVFKFSQLKVFSIVKKLFKINPVTFGIINRDKLKRGSSRISLCIGYGLMSRLIIMEFGYTTRVISKSSFSKTPLKIWTVQLTLQRLEYPLVVISFSNTTLSFSVDQAIREEHYAGIIGSSATLFCAVFNNDLILQINKNFLRVIYPNHKIKIWKCPNKKNISLACANNLQVVLKLNDNILLYFELMNQQLQYIDNINIKEQITSIDISKKIIKNNLEEYLGIVINNKKLFFLSLKKEMLFNALFSYHMPVNCVNLKIMEVVNQIHICVSFSNGAIMIMKTDNSLKYLSQPFMRFLGEKVCSFSTIEGNNLNKLIILADKTFLGFFEKNYYIMKPLAFKGFDDVSSISLKGIQALAGIISENMYIVSIIIDDSLFSYYSVNMFARASYIVNYNHYSKSIIIQNEIYKNQNIKMNDSIKMFNGIQILDFHLKKQNFFLTIQKNEKVLCEQIVNYKVKNKILSFILLGTKLLKSYRGYLYLFKFSKEACRIHYIHRTFVDGPPLCITRSNNHIIIGSLGKIHVYKIGKKKLLKIFEKSIYNSYIIKILCLFNRIIILDFNEGLLIGTKTWNPLFIKLYYSSLEGRLSTRIINLDFDTFLICDIIGNIIITRITQPQSIKMTIDPTLKQNSQTHIKIGFVSKIASYFINEMIVTMMKFKFYNWKEQLIVYFTLNGTIGCLFPIQKKSENLLLKNIMINLRNNVLNLTPYNILLYRSSYYPSKHIIDGDYCISYINLIDEQKKSLSSHLKVNPKSLERFLSELKFRIL</sequence>
<gene>
    <name evidence="6" type="primary">sf3b</name>
</gene>
<proteinExistence type="predicted"/>
<evidence type="ECO:0000313" key="6">
    <source>
        <dbReference type="EMBL" id="BAS01748.1"/>
    </source>
</evidence>
<dbReference type="EMBL" id="AB996602">
    <property type="protein sequence ID" value="BAS01748.1"/>
    <property type="molecule type" value="Genomic_DNA"/>
</dbReference>
<comment type="subcellular location">
    <subcellularLocation>
        <location evidence="1">Nucleus</location>
    </subcellularLocation>
</comment>